<sequence>MESRFQEHKIISNAVKEDVKTLGCSLVTTIDYGANTLMCVRYPLALVLKRGVSLAGGLHKAIQRSTLLSVAIPCHTAVKLERLEKKLQAIIPVRPACGYALVYNVCPVHPKCQVYFIGTMLIAFACGYLPHEA</sequence>
<name>A0ACC0VKJ2_9STRA</name>
<evidence type="ECO:0000313" key="2">
    <source>
        <dbReference type="Proteomes" id="UP001163321"/>
    </source>
</evidence>
<accession>A0ACC0VKJ2</accession>
<proteinExistence type="predicted"/>
<gene>
    <name evidence="1" type="ORF">PsorP6_004166</name>
</gene>
<organism evidence="1 2">
    <name type="scientific">Peronosclerospora sorghi</name>
    <dbReference type="NCBI Taxonomy" id="230839"/>
    <lineage>
        <taxon>Eukaryota</taxon>
        <taxon>Sar</taxon>
        <taxon>Stramenopiles</taxon>
        <taxon>Oomycota</taxon>
        <taxon>Peronosporomycetes</taxon>
        <taxon>Peronosporales</taxon>
        <taxon>Peronosporaceae</taxon>
        <taxon>Peronosclerospora</taxon>
    </lineage>
</organism>
<protein>
    <submittedName>
        <fullName evidence="1">Uncharacterized protein</fullName>
    </submittedName>
</protein>
<dbReference type="EMBL" id="CM047587">
    <property type="protein sequence ID" value="KAI9907004.1"/>
    <property type="molecule type" value="Genomic_DNA"/>
</dbReference>
<evidence type="ECO:0000313" key="1">
    <source>
        <dbReference type="EMBL" id="KAI9907004.1"/>
    </source>
</evidence>
<reference evidence="1 2" key="1">
    <citation type="journal article" date="2022" name="bioRxiv">
        <title>The genome of the oomycete Peronosclerospora sorghi, a cosmopolitan pathogen of maize and sorghum, is inflated with dispersed pseudogenes.</title>
        <authorList>
            <person name="Fletcher K."/>
            <person name="Martin F."/>
            <person name="Isakeit T."/>
            <person name="Cavanaugh K."/>
            <person name="Magill C."/>
            <person name="Michelmore R."/>
        </authorList>
    </citation>
    <scope>NUCLEOTIDE SEQUENCE [LARGE SCALE GENOMIC DNA]</scope>
    <source>
        <strain evidence="1">P6</strain>
    </source>
</reference>
<comment type="caution">
    <text evidence="1">The sequence shown here is derived from an EMBL/GenBank/DDBJ whole genome shotgun (WGS) entry which is preliminary data.</text>
</comment>
<keyword evidence="2" id="KW-1185">Reference proteome</keyword>
<dbReference type="Proteomes" id="UP001163321">
    <property type="component" value="Chromosome 8"/>
</dbReference>